<name>A0ABU9SEU4_9BURK</name>
<dbReference type="EMBL" id="JAYMRW010000008">
    <property type="protein sequence ID" value="MEM5449885.1"/>
    <property type="molecule type" value="Genomic_DNA"/>
</dbReference>
<protein>
    <submittedName>
        <fullName evidence="1">Uncharacterized protein</fullName>
    </submittedName>
</protein>
<organism evidence="1 2">
    <name type="scientific">Paraburkholderia guartelaensis</name>
    <dbReference type="NCBI Taxonomy" id="2546446"/>
    <lineage>
        <taxon>Bacteria</taxon>
        <taxon>Pseudomonadati</taxon>
        <taxon>Pseudomonadota</taxon>
        <taxon>Betaproteobacteria</taxon>
        <taxon>Burkholderiales</taxon>
        <taxon>Burkholderiaceae</taxon>
        <taxon>Paraburkholderia</taxon>
    </lineage>
</organism>
<dbReference type="Proteomes" id="UP001390669">
    <property type="component" value="Unassembled WGS sequence"/>
</dbReference>
<reference evidence="1 2" key="1">
    <citation type="submission" date="2024-01" db="EMBL/GenBank/DDBJ databases">
        <title>The diversity of rhizobia nodulating Mimosa spp. in eleven states of Brazil covering several biomes is determined by host plant, location, and edaphic factors.</title>
        <authorList>
            <person name="Rouws L."/>
            <person name="Barauna A."/>
            <person name="Beukes C."/>
            <person name="De Faria S.M."/>
            <person name="Gross E."/>
            <person name="Dos Reis Junior F.B."/>
            <person name="Simon M."/>
            <person name="Maluk M."/>
            <person name="Odee D.W."/>
            <person name="Kenicer G."/>
            <person name="Young J.P.W."/>
            <person name="Reis V.M."/>
            <person name="Zilli J."/>
            <person name="James E.K."/>
        </authorList>
    </citation>
    <scope>NUCLEOTIDE SEQUENCE [LARGE SCALE GENOMIC DNA]</scope>
    <source>
        <strain evidence="1 2">JPY164</strain>
    </source>
</reference>
<keyword evidence="2" id="KW-1185">Reference proteome</keyword>
<dbReference type="RefSeq" id="WP_406952857.1">
    <property type="nucleotide sequence ID" value="NZ_JAYMRW010000008.1"/>
</dbReference>
<accession>A0ABU9SEU4</accession>
<evidence type="ECO:0000313" key="2">
    <source>
        <dbReference type="Proteomes" id="UP001390669"/>
    </source>
</evidence>
<comment type="caution">
    <text evidence="1">The sequence shown here is derived from an EMBL/GenBank/DDBJ whole genome shotgun (WGS) entry which is preliminary data.</text>
</comment>
<proteinExistence type="predicted"/>
<sequence length="220" mass="24502">MSENVILNGGMLVVGGVQAVGVEFNAGTSVFRSTSTMVTSSFAGIADYEGVLVGGGQQVAGGAQQVEHFDYMFRFRTDAYTQSIVGNHWETAEFVRVLQSLAMERSEEVDLLKSFAEWQKNKLDYSAVYTAWLLEAMSDEEFEEESSKYVVEIDDRDPRKVADVAERLVRLLPFELSTSEIADYLRAEPRSVLEAIAQFGQHSDKLRALLPADKQQLPSE</sequence>
<evidence type="ECO:0000313" key="1">
    <source>
        <dbReference type="EMBL" id="MEM5449885.1"/>
    </source>
</evidence>
<gene>
    <name evidence="1" type="ORF">VSR33_20620</name>
</gene>